<dbReference type="EMBL" id="WEKV01000014">
    <property type="protein sequence ID" value="KAB7783920.1"/>
    <property type="molecule type" value="Genomic_DNA"/>
</dbReference>
<feature type="compositionally biased region" description="Basic residues" evidence="1">
    <location>
        <begin position="17"/>
        <end position="26"/>
    </location>
</feature>
<evidence type="ECO:0000256" key="1">
    <source>
        <dbReference type="SAM" id="MobiDB-lite"/>
    </source>
</evidence>
<dbReference type="Proteomes" id="UP000469949">
    <property type="component" value="Unassembled WGS sequence"/>
</dbReference>
<accession>A0A833J3K4</accession>
<feature type="region of interest" description="Disordered" evidence="1">
    <location>
        <begin position="1"/>
        <end position="37"/>
    </location>
</feature>
<sequence>MASLPKGIPTETTRHPVLAHRSRRIGFKQSDDATGDT</sequence>
<reference evidence="2 3" key="1">
    <citation type="submission" date="2019-10" db="EMBL/GenBank/DDBJ databases">
        <title>Draft Genome Sequence of the Caffeine Degrading Methylotroph Methylorubrum populi PINKEL.</title>
        <authorList>
            <person name="Dawson S.C."/>
            <person name="Zhang X."/>
            <person name="Wright M.E."/>
            <person name="Sharma G."/>
            <person name="Langner J.T."/>
            <person name="Ditty J.L."/>
            <person name="Subuyuj G.A."/>
        </authorList>
    </citation>
    <scope>NUCLEOTIDE SEQUENCE [LARGE SCALE GENOMIC DNA]</scope>
    <source>
        <strain evidence="2 3">Pinkel</strain>
    </source>
</reference>
<proteinExistence type="predicted"/>
<gene>
    <name evidence="2" type="ORF">F8B43_3843</name>
</gene>
<protein>
    <submittedName>
        <fullName evidence="2">Uncharacterized protein</fullName>
    </submittedName>
</protein>
<organism evidence="2 3">
    <name type="scientific">Methylorubrum populi</name>
    <dbReference type="NCBI Taxonomy" id="223967"/>
    <lineage>
        <taxon>Bacteria</taxon>
        <taxon>Pseudomonadati</taxon>
        <taxon>Pseudomonadota</taxon>
        <taxon>Alphaproteobacteria</taxon>
        <taxon>Hyphomicrobiales</taxon>
        <taxon>Methylobacteriaceae</taxon>
        <taxon>Methylorubrum</taxon>
    </lineage>
</organism>
<name>A0A833J3K4_9HYPH</name>
<comment type="caution">
    <text evidence="2">The sequence shown here is derived from an EMBL/GenBank/DDBJ whole genome shotgun (WGS) entry which is preliminary data.</text>
</comment>
<evidence type="ECO:0000313" key="2">
    <source>
        <dbReference type="EMBL" id="KAB7783920.1"/>
    </source>
</evidence>
<evidence type="ECO:0000313" key="3">
    <source>
        <dbReference type="Proteomes" id="UP000469949"/>
    </source>
</evidence>
<dbReference type="AlphaFoldDB" id="A0A833J3K4"/>